<evidence type="ECO:0008006" key="4">
    <source>
        <dbReference type="Google" id="ProtNLM"/>
    </source>
</evidence>
<dbReference type="HOGENOM" id="CLU_050527_0_0_7"/>
<feature type="transmembrane region" description="Helical" evidence="1">
    <location>
        <begin position="302"/>
        <end position="324"/>
    </location>
</feature>
<feature type="transmembrane region" description="Helical" evidence="1">
    <location>
        <begin position="185"/>
        <end position="206"/>
    </location>
</feature>
<keyword evidence="1" id="KW-1133">Transmembrane helix</keyword>
<name>W4LY47_9BACT</name>
<comment type="caution">
    <text evidence="2">The sequence shown here is derived from an EMBL/GenBank/DDBJ whole genome shotgun (WGS) entry which is preliminary data.</text>
</comment>
<accession>W4LY47</accession>
<dbReference type="EMBL" id="AZHX01001489">
    <property type="protein sequence ID" value="ETX02850.1"/>
    <property type="molecule type" value="Genomic_DNA"/>
</dbReference>
<feature type="transmembrane region" description="Helical" evidence="1">
    <location>
        <begin position="146"/>
        <end position="165"/>
    </location>
</feature>
<proteinExistence type="predicted"/>
<feature type="transmembrane region" description="Helical" evidence="1">
    <location>
        <begin position="76"/>
        <end position="96"/>
    </location>
</feature>
<dbReference type="Proteomes" id="UP000019140">
    <property type="component" value="Unassembled WGS sequence"/>
</dbReference>
<protein>
    <recommendedName>
        <fullName evidence="4">NnrS family protein</fullName>
    </recommendedName>
</protein>
<dbReference type="PATRIC" id="fig|1429439.4.peg.5870"/>
<keyword evidence="1" id="KW-0472">Membrane</keyword>
<feature type="transmembrane region" description="Helical" evidence="1">
    <location>
        <begin position="227"/>
        <end position="251"/>
    </location>
</feature>
<feature type="transmembrane region" description="Helical" evidence="1">
    <location>
        <begin position="26"/>
        <end position="48"/>
    </location>
</feature>
<evidence type="ECO:0000313" key="3">
    <source>
        <dbReference type="Proteomes" id="UP000019140"/>
    </source>
</evidence>
<dbReference type="AlphaFoldDB" id="W4LY47"/>
<feature type="transmembrane region" description="Helical" evidence="1">
    <location>
        <begin position="108"/>
        <end position="134"/>
    </location>
</feature>
<feature type="transmembrane region" description="Helical" evidence="1">
    <location>
        <begin position="271"/>
        <end position="290"/>
    </location>
</feature>
<feature type="transmembrane region" description="Helical" evidence="1">
    <location>
        <begin position="344"/>
        <end position="363"/>
    </location>
</feature>
<gene>
    <name evidence="2" type="ORF">ETSY2_34690</name>
</gene>
<keyword evidence="3" id="KW-1185">Reference proteome</keyword>
<organism evidence="2 3">
    <name type="scientific">Candidatus Entotheonella gemina</name>
    <dbReference type="NCBI Taxonomy" id="1429439"/>
    <lineage>
        <taxon>Bacteria</taxon>
        <taxon>Pseudomonadati</taxon>
        <taxon>Nitrospinota/Tectimicrobiota group</taxon>
        <taxon>Candidatus Tectimicrobiota</taxon>
        <taxon>Candidatus Entotheonellia</taxon>
        <taxon>Candidatus Entotheonellales</taxon>
        <taxon>Candidatus Entotheonellaceae</taxon>
        <taxon>Candidatus Entotheonella</taxon>
    </lineage>
</organism>
<reference evidence="2 3" key="1">
    <citation type="journal article" date="2014" name="Nature">
        <title>An environmental bacterial taxon with a large and distinct metabolic repertoire.</title>
        <authorList>
            <person name="Wilson M.C."/>
            <person name="Mori T."/>
            <person name="Ruckert C."/>
            <person name="Uria A.R."/>
            <person name="Helf M.J."/>
            <person name="Takada K."/>
            <person name="Gernert C."/>
            <person name="Steffens U.A."/>
            <person name="Heycke N."/>
            <person name="Schmitt S."/>
            <person name="Rinke C."/>
            <person name="Helfrich E.J."/>
            <person name="Brachmann A.O."/>
            <person name="Gurgui C."/>
            <person name="Wakimoto T."/>
            <person name="Kracht M."/>
            <person name="Crusemann M."/>
            <person name="Hentschel U."/>
            <person name="Abe I."/>
            <person name="Matsunaga S."/>
            <person name="Kalinowski J."/>
            <person name="Takeyama H."/>
            <person name="Piel J."/>
        </authorList>
    </citation>
    <scope>NUCLEOTIDE SEQUENCE [LARGE SCALE GENOMIC DNA]</scope>
    <source>
        <strain evidence="3">TSY2</strain>
    </source>
</reference>
<evidence type="ECO:0000256" key="1">
    <source>
        <dbReference type="SAM" id="Phobius"/>
    </source>
</evidence>
<sequence>MTWGLGLRIAGHSLAAYLPRSTGLEIVLGAVVLSGVLELIGIGLYIGLMRRTIGGVPGEQLRPALQPILPYMQSMMLGWVLYAGLNLALLTAMAWQRQIAAPALWNDFAVRCFVGLVLLPVTFAFSMRFLPLYLRLAAPAWPVHRVAYVYLLGWGVEVIALMPPVQTLMPQGSEILMQAGRMFKGMGILWFVWRLGVFARGYLAWLAPASSRRSRPPRQTKGAGETFGAFEGLIVSAYIWLVVAVGCELWSSLMGLTGWGASISHDAIRHLYLMGFVTLLILGVGVRMLPGLMHVRRVANPGLVSVTLWLGNAAVVGRVVLVGLPGSMWQGLPLWAVQGARMAFAWSGILGLAAVCFLALNLWQTAKMAPAEPASAPAPAPE</sequence>
<evidence type="ECO:0000313" key="2">
    <source>
        <dbReference type="EMBL" id="ETX02850.1"/>
    </source>
</evidence>
<keyword evidence="1" id="KW-0812">Transmembrane</keyword>